<comment type="similarity">
    <text evidence="1 5">Belongs to the protein sulfotransferase family.</text>
</comment>
<dbReference type="SUPFAM" id="SSF52540">
    <property type="entry name" value="P-loop containing nucleoside triphosphate hydrolases"/>
    <property type="match status" value="1"/>
</dbReference>
<sequence>MIKFKSGKCMLTCVGSAILLLTAIYPWIQDHEDVEWTAPSFSTNSPSNISDAVTLNHNCIPGSLPDNELKLYELYEGVETFLMFIGYPRSSHSLMGAILDAHPHIVIPHEYHIVNRWSIYQDEALINTGMQKYLLFYNLHSLSTWQAVFGNRAKKPVFLDDGIYSYNVPGAWQGTFSGKIKVIGDKKGGGTTMELFEKPHKFHTLKEINKTVGIPMKFIHVVRNPFDVISTWVLRLFNSRLRVNDGITKINKPQALDKFITSYFQLTDTNERIKQLYGNAVLDVVSDELLFKPMETLQTICGFLSVSCEEHYLAQVERILYKKPSDTRNTVVWTKEQKDRVHTEMQKYSFLRQFTFD</sequence>
<evidence type="ECO:0000313" key="6">
    <source>
        <dbReference type="EMBL" id="CAH3183189.1"/>
    </source>
</evidence>
<evidence type="ECO:0000256" key="3">
    <source>
        <dbReference type="ARBA" id="ARBA00022679"/>
    </source>
</evidence>
<reference evidence="6 7" key="1">
    <citation type="submission" date="2022-05" db="EMBL/GenBank/DDBJ databases">
        <authorList>
            <consortium name="Genoscope - CEA"/>
            <person name="William W."/>
        </authorList>
    </citation>
    <scope>NUCLEOTIDE SEQUENCE [LARGE SCALE GENOMIC DNA]</scope>
</reference>
<dbReference type="Gene3D" id="3.40.50.300">
    <property type="entry name" value="P-loop containing nucleotide triphosphate hydrolases"/>
    <property type="match status" value="1"/>
</dbReference>
<dbReference type="InterPro" id="IPR027417">
    <property type="entry name" value="P-loop_NTPase"/>
</dbReference>
<comment type="catalytic activity">
    <reaction evidence="4 5">
        <text>L-tyrosyl-[protein] + 3'-phosphoadenylyl sulfate = O-sulfo-L-tyrosine-[protein] + adenosine 3',5'-bisphosphate + H(+)</text>
        <dbReference type="Rhea" id="RHEA:16801"/>
        <dbReference type="Rhea" id="RHEA-COMP:10136"/>
        <dbReference type="Rhea" id="RHEA-COMP:11688"/>
        <dbReference type="ChEBI" id="CHEBI:15378"/>
        <dbReference type="ChEBI" id="CHEBI:46858"/>
        <dbReference type="ChEBI" id="CHEBI:58339"/>
        <dbReference type="ChEBI" id="CHEBI:58343"/>
        <dbReference type="ChEBI" id="CHEBI:65286"/>
        <dbReference type="EC" id="2.8.2.20"/>
    </reaction>
</comment>
<keyword evidence="7" id="KW-1185">Reference proteome</keyword>
<proteinExistence type="inferred from homology"/>
<dbReference type="PANTHER" id="PTHR12788">
    <property type="entry name" value="PROTEIN-TYROSINE SULFOTRANSFERASE 2"/>
    <property type="match status" value="1"/>
</dbReference>
<evidence type="ECO:0000256" key="2">
    <source>
        <dbReference type="ARBA" id="ARBA00013262"/>
    </source>
</evidence>
<comment type="caution">
    <text evidence="6">The sequence shown here is derived from an EMBL/GenBank/DDBJ whole genome shotgun (WGS) entry which is preliminary data.</text>
</comment>
<evidence type="ECO:0000256" key="4">
    <source>
        <dbReference type="ARBA" id="ARBA00048460"/>
    </source>
</evidence>
<evidence type="ECO:0000256" key="5">
    <source>
        <dbReference type="RuleBase" id="RU365018"/>
    </source>
</evidence>
<evidence type="ECO:0000313" key="7">
    <source>
        <dbReference type="Proteomes" id="UP001159427"/>
    </source>
</evidence>
<organism evidence="6 7">
    <name type="scientific">Porites evermanni</name>
    <dbReference type="NCBI Taxonomy" id="104178"/>
    <lineage>
        <taxon>Eukaryota</taxon>
        <taxon>Metazoa</taxon>
        <taxon>Cnidaria</taxon>
        <taxon>Anthozoa</taxon>
        <taxon>Hexacorallia</taxon>
        <taxon>Scleractinia</taxon>
        <taxon>Fungiina</taxon>
        <taxon>Poritidae</taxon>
        <taxon>Porites</taxon>
    </lineage>
</organism>
<evidence type="ECO:0000256" key="1">
    <source>
        <dbReference type="ARBA" id="ARBA00009988"/>
    </source>
</evidence>
<dbReference type="Proteomes" id="UP001159427">
    <property type="component" value="Unassembled WGS sequence"/>
</dbReference>
<dbReference type="EMBL" id="CALNXI010002115">
    <property type="protein sequence ID" value="CAH3183189.1"/>
    <property type="molecule type" value="Genomic_DNA"/>
</dbReference>
<dbReference type="EC" id="2.8.2.20" evidence="2 5"/>
<name>A0ABN8RWI5_9CNID</name>
<accession>A0ABN8RWI5</accession>
<comment type="function">
    <text evidence="5">Catalyzes the O-sulfation of tyrosine residues within acidic motifs of polypeptides, using 3'-phosphoadenylyl sulfate (PAPS) as cosubstrate.</text>
</comment>
<dbReference type="Pfam" id="PF13469">
    <property type="entry name" value="Sulfotransfer_3"/>
    <property type="match status" value="1"/>
</dbReference>
<dbReference type="PANTHER" id="PTHR12788:SF8">
    <property type="entry name" value="PROTEIN-TYROSINE SULFOTRANSFERASE"/>
    <property type="match status" value="1"/>
</dbReference>
<dbReference type="InterPro" id="IPR026634">
    <property type="entry name" value="TPST-like"/>
</dbReference>
<protein>
    <recommendedName>
        <fullName evidence="2 5">Protein-tyrosine sulfotransferase</fullName>
        <ecNumber evidence="2 5">2.8.2.20</ecNumber>
    </recommendedName>
</protein>
<keyword evidence="3 5" id="KW-0808">Transferase</keyword>
<gene>
    <name evidence="6" type="ORF">PEVE_00014719</name>
</gene>